<evidence type="ECO:0000313" key="3">
    <source>
        <dbReference type="Proteomes" id="UP000179059"/>
    </source>
</evidence>
<dbReference type="EMBL" id="MHKX01000002">
    <property type="protein sequence ID" value="OGY98768.1"/>
    <property type="molecule type" value="Genomic_DNA"/>
</dbReference>
<proteinExistence type="predicted"/>
<feature type="transmembrane region" description="Helical" evidence="1">
    <location>
        <begin position="64"/>
        <end position="85"/>
    </location>
</feature>
<protein>
    <submittedName>
        <fullName evidence="2">Uncharacterized protein</fullName>
    </submittedName>
</protein>
<reference evidence="2 3" key="1">
    <citation type="journal article" date="2016" name="Nat. Commun.">
        <title>Thousands of microbial genomes shed light on interconnected biogeochemical processes in an aquifer system.</title>
        <authorList>
            <person name="Anantharaman K."/>
            <person name="Brown C.T."/>
            <person name="Hug L.A."/>
            <person name="Sharon I."/>
            <person name="Castelle C.J."/>
            <person name="Probst A.J."/>
            <person name="Thomas B.C."/>
            <person name="Singh A."/>
            <person name="Wilkins M.J."/>
            <person name="Karaoz U."/>
            <person name="Brodie E.L."/>
            <person name="Williams K.H."/>
            <person name="Hubbard S.S."/>
            <person name="Banfield J.F."/>
        </authorList>
    </citation>
    <scope>NUCLEOTIDE SEQUENCE [LARGE SCALE GENOMIC DNA]</scope>
</reference>
<keyword evidence="1" id="KW-0472">Membrane</keyword>
<comment type="caution">
    <text evidence="2">The sequence shown here is derived from an EMBL/GenBank/DDBJ whole genome shotgun (WGS) entry which is preliminary data.</text>
</comment>
<keyword evidence="1" id="KW-1133">Transmembrane helix</keyword>
<feature type="transmembrane region" description="Helical" evidence="1">
    <location>
        <begin position="97"/>
        <end position="115"/>
    </location>
</feature>
<evidence type="ECO:0000313" key="2">
    <source>
        <dbReference type="EMBL" id="OGY98768.1"/>
    </source>
</evidence>
<feature type="transmembrane region" description="Helical" evidence="1">
    <location>
        <begin position="121"/>
        <end position="139"/>
    </location>
</feature>
<dbReference type="Proteomes" id="UP000179059">
    <property type="component" value="Unassembled WGS sequence"/>
</dbReference>
<dbReference type="AlphaFoldDB" id="A0A1G2CBL5"/>
<gene>
    <name evidence="2" type="ORF">A2855_00595</name>
</gene>
<evidence type="ECO:0000256" key="1">
    <source>
        <dbReference type="SAM" id="Phobius"/>
    </source>
</evidence>
<name>A0A1G2CBL5_9BACT</name>
<organism evidence="2 3">
    <name type="scientific">Candidatus Liptonbacteria bacterium RIFCSPHIGHO2_01_FULL_57_28</name>
    <dbReference type="NCBI Taxonomy" id="1798647"/>
    <lineage>
        <taxon>Bacteria</taxon>
        <taxon>Candidatus Liptoniibacteriota</taxon>
    </lineage>
</organism>
<sequence>MEYAELQLLGGGLYLLNKVFLLLMEKRGLGREDNAFWFWKKWAWGVYLLGLPPWLVFFYLEQNWIFFCIEAGGAPAMLCGFINSMSQRDAPRWLERIAIAAVPFGIALSLWDLGLSRWPTQLLEVAGSAGFLVGTYLLYKERLVGYRWFMLMNLATGILVGIQGYSILCGMQAASIGIIALAYRAKKQNLSALR</sequence>
<feature type="transmembrane region" description="Helical" evidence="1">
    <location>
        <begin position="151"/>
        <end position="183"/>
    </location>
</feature>
<keyword evidence="1" id="KW-0812">Transmembrane</keyword>
<accession>A0A1G2CBL5</accession>
<feature type="transmembrane region" description="Helical" evidence="1">
    <location>
        <begin position="36"/>
        <end position="58"/>
    </location>
</feature>